<dbReference type="AlphaFoldDB" id="A0A7Y0XCQ6"/>
<comment type="caution">
    <text evidence="1">The sequence shown here is derived from an EMBL/GenBank/DDBJ whole genome shotgun (WGS) entry which is preliminary data.</text>
</comment>
<dbReference type="Pfam" id="PF11363">
    <property type="entry name" value="DUF3164"/>
    <property type="match status" value="1"/>
</dbReference>
<accession>A0A7Y0XCQ6</accession>
<gene>
    <name evidence="1" type="ORF">HKB16_13985</name>
</gene>
<proteinExistence type="predicted"/>
<name>A0A7Y0XCQ6_VIBPH</name>
<protein>
    <submittedName>
        <fullName evidence="1">DUF3164 family protein</fullName>
    </submittedName>
</protein>
<dbReference type="Proteomes" id="UP000518904">
    <property type="component" value="Unassembled WGS sequence"/>
</dbReference>
<reference evidence="1 2" key="1">
    <citation type="submission" date="2020-04" db="EMBL/GenBank/DDBJ databases">
        <title>Whole-genome sequencing of Vibrio spp. from China reveals different genetic environments of blaCTX-M-14 among diverse lineages.</title>
        <authorList>
            <person name="Zheng Z."/>
            <person name="Ye L."/>
            <person name="Chen S."/>
        </authorList>
    </citation>
    <scope>NUCLEOTIDE SEQUENCE [LARGE SCALE GENOMIC DNA]</scope>
    <source>
        <strain evidence="1 2">Vb0551</strain>
    </source>
</reference>
<organism evidence="1 2">
    <name type="scientific">Vibrio parahaemolyticus</name>
    <dbReference type="NCBI Taxonomy" id="670"/>
    <lineage>
        <taxon>Bacteria</taxon>
        <taxon>Pseudomonadati</taxon>
        <taxon>Pseudomonadota</taxon>
        <taxon>Gammaproteobacteria</taxon>
        <taxon>Vibrionales</taxon>
        <taxon>Vibrionaceae</taxon>
        <taxon>Vibrio</taxon>
    </lineage>
</organism>
<dbReference type="RefSeq" id="WP_122069547.1">
    <property type="nucleotide sequence ID" value="NZ_CP041202.1"/>
</dbReference>
<dbReference type="InterPro" id="IPR021505">
    <property type="entry name" value="Phage_B3_Orf6"/>
</dbReference>
<dbReference type="EMBL" id="JABCLB010001328">
    <property type="protein sequence ID" value="NMU83993.1"/>
    <property type="molecule type" value="Genomic_DNA"/>
</dbReference>
<sequence>MSEVTVPQGYMKNRKGHLVEEKLVDPYDLEMNAFVLKHTKRALELQAALRQFKQDVYEDCAAFQELLAEKYDTKVGGSKGGVSFTSYDGKTQIRICVQDRITMGPELQVAEVLVKECANEWVEGARSELKALVHKVFETDKEGNISASKILEFRRDYKSVSDDERWLKAMDAIGDAIKVVGSKSYLNFKERNAEGKYLNIPLDISKL</sequence>
<evidence type="ECO:0000313" key="2">
    <source>
        <dbReference type="Proteomes" id="UP000518904"/>
    </source>
</evidence>
<evidence type="ECO:0000313" key="1">
    <source>
        <dbReference type="EMBL" id="NMU83993.1"/>
    </source>
</evidence>